<evidence type="ECO:0000256" key="7">
    <source>
        <dbReference type="SAM" id="Phobius"/>
    </source>
</evidence>
<feature type="transmembrane region" description="Helical" evidence="7">
    <location>
        <begin position="45"/>
        <end position="65"/>
    </location>
</feature>
<dbReference type="GO" id="GO:0005886">
    <property type="term" value="C:plasma membrane"/>
    <property type="evidence" value="ECO:0007669"/>
    <property type="project" value="InterPro"/>
</dbReference>
<dbReference type="InterPro" id="IPR001640">
    <property type="entry name" value="Lgt"/>
</dbReference>
<keyword evidence="3 8" id="KW-0808">Transferase</keyword>
<sequence length="266" mass="29486">MISEIIIWGKTIPMYGVLGVTGALLGMLYILLMAPKFGADRENSVYIYVLGAVGAMAGAKLLFILVEIPDILRALESGISNPSEIIWSLANGGMVFYGGLLGGISAAWWCSKIIKTKLTDYLVLLVPALALAHSIARIGCFSAGCCYGIETTSWIGYTYTNSLVAPNGIPLLPIQLIEAFCVFLIFIFLVWYTSSPKREPYTLAMYIILYAPIRFILEFFRGDSHRGFMLGLSTSQWISAALFIITVMWLIRKTNVCHWFSKKHLD</sequence>
<organism evidence="8 9">
    <name type="scientific">Monoglobus pectinilyticus</name>
    <dbReference type="NCBI Taxonomy" id="1981510"/>
    <lineage>
        <taxon>Bacteria</taxon>
        <taxon>Bacillati</taxon>
        <taxon>Bacillota</taxon>
        <taxon>Clostridia</taxon>
        <taxon>Monoglobales</taxon>
        <taxon>Monoglobaceae</taxon>
        <taxon>Monoglobus</taxon>
    </lineage>
</organism>
<dbReference type="OrthoDB" id="871140at2"/>
<name>A0A2K9P2D7_9FIRM</name>
<dbReference type="GeneID" id="98062651"/>
<dbReference type="Pfam" id="PF01790">
    <property type="entry name" value="LGT"/>
    <property type="match status" value="1"/>
</dbReference>
<dbReference type="KEGG" id="mpec:B9O19_01249"/>
<keyword evidence="2" id="KW-1003">Cell membrane</keyword>
<dbReference type="Proteomes" id="UP000235589">
    <property type="component" value="Chromosome"/>
</dbReference>
<feature type="transmembrane region" description="Helical" evidence="7">
    <location>
        <begin position="169"/>
        <end position="191"/>
    </location>
</feature>
<evidence type="ECO:0000256" key="2">
    <source>
        <dbReference type="ARBA" id="ARBA00022475"/>
    </source>
</evidence>
<dbReference type="GO" id="GO:0042158">
    <property type="term" value="P:lipoprotein biosynthetic process"/>
    <property type="evidence" value="ECO:0007669"/>
    <property type="project" value="InterPro"/>
</dbReference>
<keyword evidence="6 7" id="KW-0472">Membrane</keyword>
<dbReference type="GO" id="GO:0008961">
    <property type="term" value="F:phosphatidylglycerol-prolipoprotein diacylglyceryl transferase activity"/>
    <property type="evidence" value="ECO:0007669"/>
    <property type="project" value="InterPro"/>
</dbReference>
<gene>
    <name evidence="8" type="ORF">B9O19_01249</name>
</gene>
<proteinExistence type="inferred from homology"/>
<accession>A0A2K9P2D7</accession>
<reference evidence="8 9" key="1">
    <citation type="submission" date="2017-04" db="EMBL/GenBank/DDBJ databases">
        <title>Monoglobus pectinilyticus 14 draft genome.</title>
        <authorList>
            <person name="Kim C."/>
            <person name="Rosendale D.I."/>
            <person name="Kelly W.J."/>
            <person name="Tannock G.W."/>
            <person name="Patchett M.L."/>
            <person name="Jordens J.Z."/>
        </authorList>
    </citation>
    <scope>NUCLEOTIDE SEQUENCE [LARGE SCALE GENOMIC DNA]</scope>
    <source>
        <strain evidence="8 9">14</strain>
    </source>
</reference>
<dbReference type="PANTHER" id="PTHR30589:SF0">
    <property type="entry name" value="PHOSPHATIDYLGLYCEROL--PROLIPOPROTEIN DIACYLGLYCERYL TRANSFERASE"/>
    <property type="match status" value="1"/>
</dbReference>
<evidence type="ECO:0000256" key="6">
    <source>
        <dbReference type="ARBA" id="ARBA00023136"/>
    </source>
</evidence>
<keyword evidence="8" id="KW-0449">Lipoprotein</keyword>
<evidence type="ECO:0000256" key="1">
    <source>
        <dbReference type="ARBA" id="ARBA00007150"/>
    </source>
</evidence>
<keyword evidence="5 7" id="KW-1133">Transmembrane helix</keyword>
<evidence type="ECO:0000256" key="3">
    <source>
        <dbReference type="ARBA" id="ARBA00022679"/>
    </source>
</evidence>
<comment type="similarity">
    <text evidence="1">Belongs to the Lgt family.</text>
</comment>
<dbReference type="PANTHER" id="PTHR30589">
    <property type="entry name" value="PROLIPOPROTEIN DIACYLGLYCERYL TRANSFERASE"/>
    <property type="match status" value="1"/>
</dbReference>
<feature type="transmembrane region" description="Helical" evidence="7">
    <location>
        <begin position="203"/>
        <end position="222"/>
    </location>
</feature>
<protein>
    <submittedName>
        <fullName evidence="8">Prolipoprotein diacylglyceryl transferase</fullName>
    </submittedName>
</protein>
<evidence type="ECO:0000256" key="4">
    <source>
        <dbReference type="ARBA" id="ARBA00022692"/>
    </source>
</evidence>
<evidence type="ECO:0000313" key="9">
    <source>
        <dbReference type="Proteomes" id="UP000235589"/>
    </source>
</evidence>
<dbReference type="EMBL" id="CP020991">
    <property type="protein sequence ID" value="AUO19410.1"/>
    <property type="molecule type" value="Genomic_DNA"/>
</dbReference>
<feature type="transmembrane region" description="Helical" evidence="7">
    <location>
        <begin position="85"/>
        <end position="109"/>
    </location>
</feature>
<feature type="transmembrane region" description="Helical" evidence="7">
    <location>
        <begin position="228"/>
        <end position="251"/>
    </location>
</feature>
<evidence type="ECO:0000256" key="5">
    <source>
        <dbReference type="ARBA" id="ARBA00022989"/>
    </source>
</evidence>
<keyword evidence="9" id="KW-1185">Reference proteome</keyword>
<evidence type="ECO:0000313" key="8">
    <source>
        <dbReference type="EMBL" id="AUO19410.1"/>
    </source>
</evidence>
<dbReference type="RefSeq" id="WP_102365618.1">
    <property type="nucleotide sequence ID" value="NZ_CP020991.1"/>
</dbReference>
<dbReference type="AlphaFoldDB" id="A0A2K9P2D7"/>
<feature type="transmembrane region" description="Helical" evidence="7">
    <location>
        <begin position="12"/>
        <end position="33"/>
    </location>
</feature>
<keyword evidence="4 7" id="KW-0812">Transmembrane</keyword>